<protein>
    <submittedName>
        <fullName evidence="1">Hydrolase of the HAD superfamily</fullName>
    </submittedName>
</protein>
<dbReference type="Pfam" id="PF13419">
    <property type="entry name" value="HAD_2"/>
    <property type="match status" value="1"/>
</dbReference>
<comment type="caution">
    <text evidence="1">The sequence shown here is derived from an EMBL/GenBank/DDBJ whole genome shotgun (WGS) entry which is preliminary data.</text>
</comment>
<dbReference type="InterPro" id="IPR023198">
    <property type="entry name" value="PGP-like_dom2"/>
</dbReference>
<dbReference type="Gene3D" id="1.10.150.240">
    <property type="entry name" value="Putative phosphatase, domain 2"/>
    <property type="match status" value="1"/>
</dbReference>
<dbReference type="SFLD" id="SFLDG01129">
    <property type="entry name" value="C1.5:_HAD__Beta-PGM__Phosphata"/>
    <property type="match status" value="1"/>
</dbReference>
<dbReference type="Proteomes" id="UP000737402">
    <property type="component" value="Unassembled WGS sequence"/>
</dbReference>
<dbReference type="InterPro" id="IPR006439">
    <property type="entry name" value="HAD-SF_hydro_IA"/>
</dbReference>
<organism evidence="1 2">
    <name type="scientific">Sutcliffiella tianshenii</name>
    <dbReference type="NCBI Taxonomy" id="1463404"/>
    <lineage>
        <taxon>Bacteria</taxon>
        <taxon>Bacillati</taxon>
        <taxon>Bacillota</taxon>
        <taxon>Bacilli</taxon>
        <taxon>Bacillales</taxon>
        <taxon>Bacillaceae</taxon>
        <taxon>Sutcliffiella</taxon>
    </lineage>
</organism>
<dbReference type="PANTHER" id="PTHR18901:SF38">
    <property type="entry name" value="PSEUDOURIDINE-5'-PHOSPHATASE"/>
    <property type="match status" value="1"/>
</dbReference>
<evidence type="ECO:0000313" key="1">
    <source>
        <dbReference type="EMBL" id="MBM7621806.1"/>
    </source>
</evidence>
<sequence>MIKAVIFDFDGLIIDTETIWYESFREIMKQEHQHELSIEDYSACIGTSSSVLYEFLQQAVPEMEEERMKELTNASYMEKATRPELRPGVLAYLEAAKKNGLKIGLASSSGRDWVVGYLKQLDIFSYFETIVTRDDVEKVKPDPALYIKALQNLGKKGEEAIAFEDSLHGSHAAMAAGIHCIVVPNPVTSHMDFKDYHLRLSSMEEKELEAILEDFDVVK</sequence>
<dbReference type="NCBIfam" id="TIGR01509">
    <property type="entry name" value="HAD-SF-IA-v3"/>
    <property type="match status" value="1"/>
</dbReference>
<dbReference type="SUPFAM" id="SSF56784">
    <property type="entry name" value="HAD-like"/>
    <property type="match status" value="1"/>
</dbReference>
<dbReference type="EMBL" id="JAFBED010000010">
    <property type="protein sequence ID" value="MBM7621806.1"/>
    <property type="molecule type" value="Genomic_DNA"/>
</dbReference>
<dbReference type="SFLD" id="SFLDG01135">
    <property type="entry name" value="C1.5.6:_HAD__Beta-PGM__Phospha"/>
    <property type="match status" value="1"/>
</dbReference>
<name>A0ABS2P4A5_9BACI</name>
<keyword evidence="2" id="KW-1185">Reference proteome</keyword>
<dbReference type="Gene3D" id="3.40.50.1000">
    <property type="entry name" value="HAD superfamily/HAD-like"/>
    <property type="match status" value="1"/>
</dbReference>
<gene>
    <name evidence="1" type="ORF">JOC95_003714</name>
</gene>
<dbReference type="GO" id="GO:0016787">
    <property type="term" value="F:hydrolase activity"/>
    <property type="evidence" value="ECO:0007669"/>
    <property type="project" value="UniProtKB-KW"/>
</dbReference>
<accession>A0ABS2P4A5</accession>
<dbReference type="InterPro" id="IPR023214">
    <property type="entry name" value="HAD_sf"/>
</dbReference>
<dbReference type="PANTHER" id="PTHR18901">
    <property type="entry name" value="2-DEOXYGLUCOSE-6-PHOSPHATE PHOSPHATASE 2"/>
    <property type="match status" value="1"/>
</dbReference>
<dbReference type="CDD" id="cd16423">
    <property type="entry name" value="HAD_BPGM-like"/>
    <property type="match status" value="1"/>
</dbReference>
<dbReference type="SFLD" id="SFLDS00003">
    <property type="entry name" value="Haloacid_Dehalogenase"/>
    <property type="match status" value="1"/>
</dbReference>
<proteinExistence type="predicted"/>
<keyword evidence="1" id="KW-0378">Hydrolase</keyword>
<dbReference type="InterPro" id="IPR036412">
    <property type="entry name" value="HAD-like_sf"/>
</dbReference>
<dbReference type="InterPro" id="IPR041492">
    <property type="entry name" value="HAD_2"/>
</dbReference>
<dbReference type="PRINTS" id="PR00413">
    <property type="entry name" value="HADHALOGNASE"/>
</dbReference>
<evidence type="ECO:0000313" key="2">
    <source>
        <dbReference type="Proteomes" id="UP000737402"/>
    </source>
</evidence>
<reference evidence="1 2" key="1">
    <citation type="submission" date="2021-01" db="EMBL/GenBank/DDBJ databases">
        <title>Genomic Encyclopedia of Type Strains, Phase IV (KMG-IV): sequencing the most valuable type-strain genomes for metagenomic binning, comparative biology and taxonomic classification.</title>
        <authorList>
            <person name="Goeker M."/>
        </authorList>
    </citation>
    <scope>NUCLEOTIDE SEQUENCE [LARGE SCALE GENOMIC DNA]</scope>
    <source>
        <strain evidence="1 2">DSM 25879</strain>
    </source>
</reference>